<name>A0EYY9_9ABAC</name>
<evidence type="ECO:0000256" key="1">
    <source>
        <dbReference type="SAM" id="Phobius"/>
    </source>
</evidence>
<dbReference type="RefSeq" id="YP_874279.1">
    <property type="nucleotide sequence ID" value="NC_008586.1"/>
</dbReference>
<dbReference type="EMBL" id="DQ837165">
    <property type="protein sequence ID" value="ABI35769.1"/>
    <property type="molecule type" value="Genomic_DNA"/>
</dbReference>
<proteinExistence type="predicted"/>
<evidence type="ECO:0000313" key="4">
    <source>
        <dbReference type="EMBL" id="QWV59646.1"/>
    </source>
</evidence>
<dbReference type="Pfam" id="PF06143">
    <property type="entry name" value="Baculo_11_kDa"/>
    <property type="match status" value="1"/>
</dbReference>
<accession>A0EYY9</accession>
<dbReference type="InterPro" id="IPR009313">
    <property type="entry name" value="Baculo_11_kDa"/>
</dbReference>
<dbReference type="EMBL" id="KC960018">
    <property type="protein sequence ID" value="AGS47936.1"/>
    <property type="molecule type" value="Genomic_DNA"/>
</dbReference>
<keyword evidence="5" id="KW-1185">Reference proteome</keyword>
<protein>
    <submittedName>
        <fullName evidence="3">Putative 11.8 kDa protein</fullName>
    </submittedName>
</protein>
<reference evidence="2" key="2">
    <citation type="submission" date="2006-07" db="EMBL/GenBank/DDBJ databases">
        <authorList>
            <person name="Zhang C.-X."/>
            <person name="Yang Z.-N."/>
            <person name="Ma X.-C."/>
            <person name="Xiao Q."/>
        </authorList>
    </citation>
    <scope>NUCLEOTIDE SEQUENCE</scope>
    <source>
        <strain evidence="2">A1</strain>
    </source>
</reference>
<dbReference type="KEGG" id="vg:5176423"/>
<dbReference type="OrthoDB" id="28987at10239"/>
<keyword evidence="1" id="KW-1133">Transmembrane helix</keyword>
<keyword evidence="1" id="KW-0472">Membrane</keyword>
<evidence type="ECO:0000313" key="2">
    <source>
        <dbReference type="EMBL" id="ABI35769.1"/>
    </source>
</evidence>
<reference evidence="2 5" key="3">
    <citation type="journal article" date="2007" name="Virology">
        <title>Genome sequence and organization of a nucleopolyhedrovirus that infects the tea looper caterpillar, Ectropis obliqua.</title>
        <authorList>
            <person name="Ma X.C."/>
            <person name="Shang J.Y."/>
            <person name="Yang Z.N."/>
            <person name="Bao Y.Y."/>
            <person name="Xiao Q."/>
            <person name="Zhang C.X."/>
        </authorList>
    </citation>
    <scope>NUCLEOTIDE SEQUENCE [LARGE SCALE GENOMIC DNA]</scope>
    <source>
        <strain evidence="2 5">A1</strain>
    </source>
</reference>
<sequence>MRRNAALVDTVSADSILDYDQLQQIISKNQSFLRDFILVICCIIVFVILIMFILFIIMIATNEDKIEAGIVKRNKRLKANIDYRYA</sequence>
<keyword evidence="1" id="KW-0812">Transmembrane</keyword>
<organism evidence="2 5">
    <name type="scientific">Ectropis obliqua nucleopolyhedrovirus</name>
    <dbReference type="NCBI Taxonomy" id="59376"/>
    <lineage>
        <taxon>Viruses</taxon>
        <taxon>Viruses incertae sedis</taxon>
        <taxon>Naldaviricetes</taxon>
        <taxon>Lefavirales</taxon>
        <taxon>Baculoviridae</taxon>
        <taxon>Alphabaculovirus</taxon>
        <taxon>Alphabaculovirus ecobliquae</taxon>
    </lineage>
</organism>
<evidence type="ECO:0000313" key="3">
    <source>
        <dbReference type="EMBL" id="AGS47936.1"/>
    </source>
</evidence>
<reference evidence="3" key="4">
    <citation type="submission" date="2013-04" db="EMBL/GenBank/DDBJ databases">
        <authorList>
            <person name="Chen J."/>
            <person name="Hu Y."/>
            <person name="Yin Y."/>
            <person name="Wang B."/>
            <person name="Zhu Y."/>
        </authorList>
    </citation>
    <scope>NUCLEOTIDE SEQUENCE</scope>
    <source>
        <strain evidence="3">Unioasis 1</strain>
    </source>
</reference>
<reference evidence="2 5" key="1">
    <citation type="journal article" date="2006" name="J. Microbiol.">
        <title>Morphological, phylogenetic and biological characteristics of Ectropis obliqua single-nucleocapsid nucleopolyhedrovirus.</title>
        <authorList>
            <person name="Ma X.C."/>
            <person name="Xu H.J."/>
            <person name="Tang M.J."/>
            <person name="Xiao Q."/>
            <person name="Hong J."/>
            <person name="Zhang C.X."/>
        </authorList>
    </citation>
    <scope>NUCLEOTIDE SEQUENCE [LARGE SCALE GENOMIC DNA]</scope>
    <source>
        <strain evidence="2 5">A1</strain>
    </source>
</reference>
<dbReference type="Proteomes" id="UP000214344">
    <property type="component" value="Segment"/>
</dbReference>
<evidence type="ECO:0000313" key="5">
    <source>
        <dbReference type="Proteomes" id="UP000214344"/>
    </source>
</evidence>
<gene>
    <name evidence="4" type="ORF">QF4000060</name>
    <name evidence="3" type="ORF">wdlz-06GM96</name>
</gene>
<dbReference type="EMBL" id="MZ394738">
    <property type="protein sequence ID" value="QWV59646.1"/>
    <property type="molecule type" value="Genomic_DNA"/>
</dbReference>
<feature type="transmembrane region" description="Helical" evidence="1">
    <location>
        <begin position="36"/>
        <end position="60"/>
    </location>
</feature>
<reference evidence="4" key="5">
    <citation type="submission" date="2021-06" db="EMBL/GenBank/DDBJ databases">
        <authorList>
            <person name="Xiao Q."/>
            <person name="Zhang X.X."/>
            <person name="Tang M.J."/>
        </authorList>
    </citation>
    <scope>NUCLEOTIDE SEQUENCE</scope>
    <source>
        <strain evidence="4">QF4</strain>
    </source>
</reference>